<gene>
    <name evidence="2" type="ORF">P255_02967</name>
</gene>
<keyword evidence="1" id="KW-1133">Transmembrane helix</keyword>
<dbReference type="EMBL" id="AYEU01000015">
    <property type="protein sequence ID" value="ESK47485.1"/>
    <property type="molecule type" value="Genomic_DNA"/>
</dbReference>
<sequence>MFGLLTRLSVIFSVPVISVLQNAYAGEVYKKVVNEYSDEAIIFLCLVVIPLGSIASILTPDPATEQKISVLAKLVYSILASIIAMVYIIHFEKQLSIVHVAWVAGVAFVAPSVVPSLKALIFELLPTIKDNLKKRINAFFGIENKEN</sequence>
<feature type="transmembrane region" description="Helical" evidence="1">
    <location>
        <begin position="41"/>
        <end position="58"/>
    </location>
</feature>
<protein>
    <submittedName>
        <fullName evidence="2">Uncharacterized protein</fullName>
    </submittedName>
</protein>
<comment type="caution">
    <text evidence="2">The sequence shown here is derived from an EMBL/GenBank/DDBJ whole genome shotgun (WGS) entry which is preliminary data.</text>
</comment>
<feature type="transmembrane region" description="Helical" evidence="1">
    <location>
        <begin position="101"/>
        <end position="125"/>
    </location>
</feature>
<dbReference type="HOGENOM" id="CLU_1763996_0_0_6"/>
<dbReference type="OrthoDB" id="9957571at2"/>
<dbReference type="Proteomes" id="UP000018418">
    <property type="component" value="Unassembled WGS sequence"/>
</dbReference>
<proteinExistence type="predicted"/>
<dbReference type="AlphaFoldDB" id="V2UFM5"/>
<organism evidence="2 3">
    <name type="scientific">Acinetobacter brisouii CIP 110357</name>
    <dbReference type="NCBI Taxonomy" id="1341683"/>
    <lineage>
        <taxon>Bacteria</taxon>
        <taxon>Pseudomonadati</taxon>
        <taxon>Pseudomonadota</taxon>
        <taxon>Gammaproteobacteria</taxon>
        <taxon>Moraxellales</taxon>
        <taxon>Moraxellaceae</taxon>
        <taxon>Acinetobacter</taxon>
    </lineage>
</organism>
<feature type="transmembrane region" description="Helical" evidence="1">
    <location>
        <begin position="70"/>
        <end position="89"/>
    </location>
</feature>
<keyword evidence="3" id="KW-1185">Reference proteome</keyword>
<evidence type="ECO:0000313" key="2">
    <source>
        <dbReference type="EMBL" id="ESK47485.1"/>
    </source>
</evidence>
<keyword evidence="1" id="KW-0472">Membrane</keyword>
<reference evidence="2 3" key="1">
    <citation type="submission" date="2013-10" db="EMBL/GenBank/DDBJ databases">
        <title>The Genome Sequence of Acinetobacter brisouii CIP 110357.</title>
        <authorList>
            <consortium name="The Broad Institute Genomics Platform"/>
            <consortium name="The Broad Institute Genome Sequencing Center for Infectious Disease"/>
            <person name="Cerqueira G."/>
            <person name="Feldgarden M."/>
            <person name="Courvalin P."/>
            <person name="Grillot-Courvalin C."/>
            <person name="Clermont D."/>
            <person name="Rocha E."/>
            <person name="Yoon E.-J."/>
            <person name="Nemec A."/>
            <person name="Young S.K."/>
            <person name="Zeng Q."/>
            <person name="Gargeya S."/>
            <person name="Fitzgerald M."/>
            <person name="Abouelleil A."/>
            <person name="Alvarado L."/>
            <person name="Berlin A.M."/>
            <person name="Chapman S.B."/>
            <person name="Gainer-Dewar J."/>
            <person name="Goldberg J."/>
            <person name="Gnerre S."/>
            <person name="Griggs A."/>
            <person name="Gujja S."/>
            <person name="Hansen M."/>
            <person name="Howarth C."/>
            <person name="Imamovic A."/>
            <person name="Ireland A."/>
            <person name="Larimer J."/>
            <person name="McCowan C."/>
            <person name="Murphy C."/>
            <person name="Pearson M."/>
            <person name="Poon T.W."/>
            <person name="Priest M."/>
            <person name="Roberts A."/>
            <person name="Saif S."/>
            <person name="Shea T."/>
            <person name="Sykes S."/>
            <person name="Wortman J."/>
            <person name="Nusbaum C."/>
            <person name="Birren B."/>
        </authorList>
    </citation>
    <scope>NUCLEOTIDE SEQUENCE [LARGE SCALE GENOMIC DNA]</scope>
    <source>
        <strain evidence="2 3">CIP 110357</strain>
    </source>
</reference>
<keyword evidence="1" id="KW-0812">Transmembrane</keyword>
<evidence type="ECO:0000313" key="3">
    <source>
        <dbReference type="Proteomes" id="UP000018418"/>
    </source>
</evidence>
<name>V2UFM5_9GAMM</name>
<evidence type="ECO:0000256" key="1">
    <source>
        <dbReference type="SAM" id="Phobius"/>
    </source>
</evidence>
<dbReference type="PATRIC" id="fig|1341683.3.peg.2927"/>
<accession>V2UFM5</accession>
<dbReference type="RefSeq" id="WP_004904510.1">
    <property type="nucleotide sequence ID" value="NZ_BBTI01000016.1"/>
</dbReference>